<feature type="transmembrane region" description="Helical" evidence="11">
    <location>
        <begin position="262"/>
        <end position="288"/>
    </location>
</feature>
<gene>
    <name evidence="14" type="primary">LOC107120183</name>
</gene>
<dbReference type="InterPro" id="IPR050516">
    <property type="entry name" value="Olfactory_GPCR"/>
</dbReference>
<evidence type="ECO:0000256" key="5">
    <source>
        <dbReference type="ARBA" id="ARBA00022989"/>
    </source>
</evidence>
<evidence type="ECO:0000313" key="13">
    <source>
        <dbReference type="Proteomes" id="UP000694871"/>
    </source>
</evidence>
<feature type="transmembrane region" description="Helical" evidence="11">
    <location>
        <begin position="327"/>
        <end position="355"/>
    </location>
</feature>
<keyword evidence="4" id="KW-0716">Sensory transduction</keyword>
<evidence type="ECO:0000256" key="4">
    <source>
        <dbReference type="ARBA" id="ARBA00022725"/>
    </source>
</evidence>
<dbReference type="PRINTS" id="PR00245">
    <property type="entry name" value="OLFACTORYR"/>
</dbReference>
<evidence type="ECO:0000256" key="3">
    <source>
        <dbReference type="ARBA" id="ARBA00022692"/>
    </source>
</evidence>
<dbReference type="PRINTS" id="PR00237">
    <property type="entry name" value="GPCRRHODOPSN"/>
</dbReference>
<dbReference type="Pfam" id="PF13853">
    <property type="entry name" value="7tm_4"/>
    <property type="match status" value="1"/>
</dbReference>
<evidence type="ECO:0000256" key="9">
    <source>
        <dbReference type="ARBA" id="ARBA00023224"/>
    </source>
</evidence>
<accession>A0ABM1KX78</accession>
<name>A0ABM1KX78_GEKJA</name>
<keyword evidence="4" id="KW-0552">Olfaction</keyword>
<evidence type="ECO:0000256" key="2">
    <source>
        <dbReference type="ARBA" id="ARBA00022475"/>
    </source>
</evidence>
<sequence>MNAPYVEDITHSQRVPRGSSVGLSDKGVAVAPSLLWEKGPSPLKLKVLEASLQWYRKREGGLYLLEALLLAFFGALWVSELAALSKTDQSCKALQVWDFQFISKESHVTIRRSKTDQRGKGSVVRCSGLSVMVGNQTDECFFWLLGLSNDLQIQILLFVLFLLIYLLTVVANAMIMLAVKSNPNLQNPMYVFLSHLSFLDVCYSSVTVPKMLETTIAKEKTISVRGCFAQAFFILFSVTTEGFILSSMAYDRYCAICKPLHYMNIMNIAFSCKLVVTSWTIGFLNALANTLPLLRLEFCRSNIIKHFICELPSILPLSCSDTFMNKMLFFMAGGTVGVVTVSLIVVSYIHIISTILRISSTEGRQKAFSTCSSHLSVVILFYGTGYFRYLRPSSASSVVWDEILSIQYSILTPLLNPIIYSLPNKEMKASFKKMLKW</sequence>
<dbReference type="InterPro" id="IPR000725">
    <property type="entry name" value="Olfact_rcpt"/>
</dbReference>
<comment type="similarity">
    <text evidence="10">Belongs to the G-protein coupled receptor 1 family.</text>
</comment>
<evidence type="ECO:0000256" key="10">
    <source>
        <dbReference type="RuleBase" id="RU000688"/>
    </source>
</evidence>
<keyword evidence="6 10" id="KW-0297">G-protein coupled receptor</keyword>
<keyword evidence="13" id="KW-1185">Reference proteome</keyword>
<evidence type="ECO:0000259" key="12">
    <source>
        <dbReference type="PROSITE" id="PS50262"/>
    </source>
</evidence>
<proteinExistence type="inferred from homology"/>
<dbReference type="InterPro" id="IPR013762">
    <property type="entry name" value="Integrase-like_cat_sf"/>
</dbReference>
<dbReference type="GeneID" id="107120183"/>
<dbReference type="InterPro" id="IPR017452">
    <property type="entry name" value="GPCR_Rhodpsn_7TM"/>
</dbReference>
<evidence type="ECO:0000256" key="7">
    <source>
        <dbReference type="ARBA" id="ARBA00023136"/>
    </source>
</evidence>
<dbReference type="CDD" id="cd15229">
    <property type="entry name" value="7tmA_OR8S1-like"/>
    <property type="match status" value="1"/>
</dbReference>
<comment type="subcellular location">
    <subcellularLocation>
        <location evidence="1">Cell membrane</location>
        <topology evidence="1">Multi-pass membrane protein</topology>
    </subcellularLocation>
</comment>
<keyword evidence="3 10" id="KW-0812">Transmembrane</keyword>
<feature type="transmembrane region" description="Helical" evidence="11">
    <location>
        <begin position="405"/>
        <end position="423"/>
    </location>
</feature>
<feature type="transmembrane region" description="Helical" evidence="11">
    <location>
        <begin position="61"/>
        <end position="78"/>
    </location>
</feature>
<evidence type="ECO:0000256" key="6">
    <source>
        <dbReference type="ARBA" id="ARBA00023040"/>
    </source>
</evidence>
<feature type="transmembrane region" description="Helical" evidence="11">
    <location>
        <begin position="189"/>
        <end position="208"/>
    </location>
</feature>
<dbReference type="Gene3D" id="1.20.1070.10">
    <property type="entry name" value="Rhodopsin 7-helix transmembrane proteins"/>
    <property type="match status" value="1"/>
</dbReference>
<keyword evidence="7 11" id="KW-0472">Membrane</keyword>
<feature type="domain" description="G-protein coupled receptors family 1 profile" evidence="12">
    <location>
        <begin position="171"/>
        <end position="420"/>
    </location>
</feature>
<organism evidence="13 14">
    <name type="scientific">Gekko japonicus</name>
    <name type="common">Schlegel's Japanese gecko</name>
    <dbReference type="NCBI Taxonomy" id="146911"/>
    <lineage>
        <taxon>Eukaryota</taxon>
        <taxon>Metazoa</taxon>
        <taxon>Chordata</taxon>
        <taxon>Craniata</taxon>
        <taxon>Vertebrata</taxon>
        <taxon>Euteleostomi</taxon>
        <taxon>Lepidosauria</taxon>
        <taxon>Squamata</taxon>
        <taxon>Bifurcata</taxon>
        <taxon>Gekkota</taxon>
        <taxon>Gekkonidae</taxon>
        <taxon>Gekkoninae</taxon>
        <taxon>Gekko</taxon>
    </lineage>
</organism>
<dbReference type="Gene3D" id="1.10.443.10">
    <property type="entry name" value="Intergrase catalytic core"/>
    <property type="match status" value="1"/>
</dbReference>
<evidence type="ECO:0000313" key="14">
    <source>
        <dbReference type="RefSeq" id="XP_015278315.1"/>
    </source>
</evidence>
<feature type="transmembrane region" description="Helical" evidence="11">
    <location>
        <begin position="367"/>
        <end position="385"/>
    </location>
</feature>
<keyword evidence="8 10" id="KW-0675">Receptor</keyword>
<feature type="transmembrane region" description="Helical" evidence="11">
    <location>
        <begin position="228"/>
        <end position="250"/>
    </location>
</feature>
<evidence type="ECO:0000256" key="1">
    <source>
        <dbReference type="ARBA" id="ARBA00004651"/>
    </source>
</evidence>
<dbReference type="PROSITE" id="PS50262">
    <property type="entry name" value="G_PROTEIN_RECEP_F1_2"/>
    <property type="match status" value="1"/>
</dbReference>
<keyword evidence="2" id="KW-1003">Cell membrane</keyword>
<dbReference type="RefSeq" id="XP_015278315.1">
    <property type="nucleotide sequence ID" value="XM_015422829.1"/>
</dbReference>
<keyword evidence="9 10" id="KW-0807">Transducer</keyword>
<feature type="transmembrane region" description="Helical" evidence="11">
    <location>
        <begin position="153"/>
        <end position="177"/>
    </location>
</feature>
<evidence type="ECO:0000256" key="11">
    <source>
        <dbReference type="SAM" id="Phobius"/>
    </source>
</evidence>
<dbReference type="SUPFAM" id="SSF81321">
    <property type="entry name" value="Family A G protein-coupled receptor-like"/>
    <property type="match status" value="1"/>
</dbReference>
<protein>
    <submittedName>
        <fullName evidence="14">Olfactory receptor 1052-like</fullName>
    </submittedName>
</protein>
<dbReference type="PANTHER" id="PTHR26452">
    <property type="entry name" value="OLFACTORY RECEPTOR"/>
    <property type="match status" value="1"/>
</dbReference>
<dbReference type="Proteomes" id="UP000694871">
    <property type="component" value="Unplaced"/>
</dbReference>
<dbReference type="InterPro" id="IPR000276">
    <property type="entry name" value="GPCR_Rhodpsn"/>
</dbReference>
<dbReference type="PROSITE" id="PS00237">
    <property type="entry name" value="G_PROTEIN_RECEP_F1_1"/>
    <property type="match status" value="1"/>
</dbReference>
<reference evidence="14" key="1">
    <citation type="submission" date="2025-08" db="UniProtKB">
        <authorList>
            <consortium name="RefSeq"/>
        </authorList>
    </citation>
    <scope>IDENTIFICATION</scope>
</reference>
<evidence type="ECO:0000256" key="8">
    <source>
        <dbReference type="ARBA" id="ARBA00023170"/>
    </source>
</evidence>
<keyword evidence="5 11" id="KW-1133">Transmembrane helix</keyword>